<sequence length="481" mass="55915">MRKLISFLLILLPRIMTAQNSNKNNLNAPFDQLILADQKRKTVKVTGIDPAAVVFVCSDSIPKYTAKMELGDGILKAILESPTYSESSKIQFIKDVLADTVGDGARCFNFESCNFWRSSKEATALINAYFDGMQFEKSTQAHLRYRKLKFMTQSLYPESYQMIVDYFKSRPNLDIKYHEEADLVYWLVQMGKDEEALDYLQILVDDLIHDRVKYLSLGSRYGIFEKGNLFDHLCLSENGSTAKRATDLLFQLLLQKDFETTDLYKLTYYLDKDRHAQMLAAKNIKKEKIMPVFLMPEEKINSLVADLNKVAVSCDLPEIRLNKLMKFEIAIKHQYGVIHDFFRANNLLIGFYREDGDVPTNYVKLFEDEFKWVVKAQGCNHFTIGQVTKSINKDDYHYSLFVKYNKSIYKLGYSEEGTHDYNDMQRLIKLLNLCLIDNKEKKRFVGMPGEAFYEYVLMEPAIVMPLSKKYNLEFFPIDEKD</sequence>
<gene>
    <name evidence="2" type="ORF">A3860_11090</name>
</gene>
<evidence type="ECO:0000256" key="1">
    <source>
        <dbReference type="SAM" id="SignalP"/>
    </source>
</evidence>
<keyword evidence="1" id="KW-0732">Signal</keyword>
<dbReference type="Proteomes" id="UP000192796">
    <property type="component" value="Unassembled WGS sequence"/>
</dbReference>
<organism evidence="2 3">
    <name type="scientific">Niastella vici</name>
    <dbReference type="NCBI Taxonomy" id="1703345"/>
    <lineage>
        <taxon>Bacteria</taxon>
        <taxon>Pseudomonadati</taxon>
        <taxon>Bacteroidota</taxon>
        <taxon>Chitinophagia</taxon>
        <taxon>Chitinophagales</taxon>
        <taxon>Chitinophagaceae</taxon>
        <taxon>Niastella</taxon>
    </lineage>
</organism>
<dbReference type="OrthoDB" id="9828163at2"/>
<dbReference type="EMBL" id="LVYD01000124">
    <property type="protein sequence ID" value="OQP57102.1"/>
    <property type="molecule type" value="Genomic_DNA"/>
</dbReference>
<feature type="chain" id="PRO_5012122087" evidence="1">
    <location>
        <begin position="19"/>
        <end position="481"/>
    </location>
</feature>
<evidence type="ECO:0000313" key="2">
    <source>
        <dbReference type="EMBL" id="OQP57102.1"/>
    </source>
</evidence>
<comment type="caution">
    <text evidence="2">The sequence shown here is derived from an EMBL/GenBank/DDBJ whole genome shotgun (WGS) entry which is preliminary data.</text>
</comment>
<feature type="signal peptide" evidence="1">
    <location>
        <begin position="1"/>
        <end position="18"/>
    </location>
</feature>
<name>A0A1V9FFG0_9BACT</name>
<dbReference type="AlphaFoldDB" id="A0A1V9FFG0"/>
<accession>A0A1V9FFG0</accession>
<proteinExistence type="predicted"/>
<evidence type="ECO:0000313" key="3">
    <source>
        <dbReference type="Proteomes" id="UP000192796"/>
    </source>
</evidence>
<protein>
    <submittedName>
        <fullName evidence="2">Uncharacterized protein</fullName>
    </submittedName>
</protein>
<dbReference type="RefSeq" id="WP_081156068.1">
    <property type="nucleotide sequence ID" value="NZ_LVYD01000124.1"/>
</dbReference>
<keyword evidence="3" id="KW-1185">Reference proteome</keyword>
<reference evidence="2 3" key="1">
    <citation type="submission" date="2016-03" db="EMBL/GenBank/DDBJ databases">
        <title>Niastella vici sp. nov., isolated from farmland soil.</title>
        <authorList>
            <person name="Chen L."/>
            <person name="Wang D."/>
            <person name="Yang S."/>
            <person name="Wang G."/>
        </authorList>
    </citation>
    <scope>NUCLEOTIDE SEQUENCE [LARGE SCALE GENOMIC DNA]</scope>
    <source>
        <strain evidence="2 3">DJ57</strain>
    </source>
</reference>